<keyword evidence="1" id="KW-0238">DNA-binding</keyword>
<dbReference type="RefSeq" id="WP_118581514.1">
    <property type="nucleotide sequence ID" value="NZ_DAVZTY010000022.1"/>
</dbReference>
<evidence type="ECO:0000313" key="4">
    <source>
        <dbReference type="Proteomes" id="UP000287361"/>
    </source>
</evidence>
<proteinExistence type="predicted"/>
<dbReference type="Pfam" id="PF07883">
    <property type="entry name" value="Cupin_2"/>
    <property type="match status" value="1"/>
</dbReference>
<dbReference type="EMBL" id="BHVZ01000001">
    <property type="protein sequence ID" value="GCB29276.1"/>
    <property type="molecule type" value="Genomic_DNA"/>
</dbReference>
<dbReference type="GO" id="GO:0003677">
    <property type="term" value="F:DNA binding"/>
    <property type="evidence" value="ECO:0007669"/>
    <property type="project" value="UniProtKB-KW"/>
</dbReference>
<dbReference type="GeneID" id="86193931"/>
<dbReference type="GO" id="GO:0003700">
    <property type="term" value="F:DNA-binding transcription factor activity"/>
    <property type="evidence" value="ECO:0007669"/>
    <property type="project" value="TreeGrafter"/>
</dbReference>
<dbReference type="OrthoDB" id="9814553at2"/>
<dbReference type="InterPro" id="IPR001387">
    <property type="entry name" value="Cro/C1-type_HTH"/>
</dbReference>
<gene>
    <name evidence="3" type="ORF">KGMB03357_09370</name>
</gene>
<dbReference type="Gene3D" id="2.60.120.10">
    <property type="entry name" value="Jelly Rolls"/>
    <property type="match status" value="1"/>
</dbReference>
<dbReference type="GO" id="GO:0005829">
    <property type="term" value="C:cytosol"/>
    <property type="evidence" value="ECO:0007669"/>
    <property type="project" value="TreeGrafter"/>
</dbReference>
<dbReference type="CDD" id="cd00093">
    <property type="entry name" value="HTH_XRE"/>
    <property type="match status" value="1"/>
</dbReference>
<dbReference type="InterPro" id="IPR010982">
    <property type="entry name" value="Lambda_DNA-bd_dom_sf"/>
</dbReference>
<dbReference type="InterPro" id="IPR011051">
    <property type="entry name" value="RmlC_Cupin_sf"/>
</dbReference>
<dbReference type="SUPFAM" id="SSF47413">
    <property type="entry name" value="lambda repressor-like DNA-binding domains"/>
    <property type="match status" value="1"/>
</dbReference>
<dbReference type="SUPFAM" id="SSF51182">
    <property type="entry name" value="RmlC-like cupins"/>
    <property type="match status" value="1"/>
</dbReference>
<dbReference type="Gene3D" id="1.10.260.40">
    <property type="entry name" value="lambda repressor-like DNA-binding domains"/>
    <property type="match status" value="1"/>
</dbReference>
<comment type="caution">
    <text evidence="3">The sequence shown here is derived from an EMBL/GenBank/DDBJ whole genome shotgun (WGS) entry which is preliminary data.</text>
</comment>
<dbReference type="CDD" id="cd02209">
    <property type="entry name" value="cupin_XRE_C"/>
    <property type="match status" value="1"/>
</dbReference>
<dbReference type="InterPro" id="IPR014710">
    <property type="entry name" value="RmlC-like_jellyroll"/>
</dbReference>
<protein>
    <submittedName>
        <fullName evidence="3">Transcriptional regulator</fullName>
    </submittedName>
</protein>
<sequence>MEIGRKIKQLRIQKGLTLEELASRSELTKGFLSQLERELTSPSIATLNDIVEALGSSLAEFFKEEEQEQLVFHKKDFFVDEREIYTINWIVPNTQKNAMEPILIELPQGGDSFVMDPHSGEEFGYVLEGAIILMVGEEKHIVHKGETFYLSGKSRHYLKNEKKTTAKVLWVSTPPLF</sequence>
<organism evidence="3 4">
    <name type="scientific">Anaerotignum faecicola</name>
    <dbReference type="NCBI Taxonomy" id="2358141"/>
    <lineage>
        <taxon>Bacteria</taxon>
        <taxon>Bacillati</taxon>
        <taxon>Bacillota</taxon>
        <taxon>Clostridia</taxon>
        <taxon>Lachnospirales</taxon>
        <taxon>Anaerotignaceae</taxon>
        <taxon>Anaerotignum</taxon>
    </lineage>
</organism>
<dbReference type="Pfam" id="PF01381">
    <property type="entry name" value="HTH_3"/>
    <property type="match status" value="1"/>
</dbReference>
<dbReference type="PANTHER" id="PTHR46797:SF2">
    <property type="entry name" value="TRANSCRIPTIONAL REGULATOR"/>
    <property type="match status" value="1"/>
</dbReference>
<evidence type="ECO:0000313" key="3">
    <source>
        <dbReference type="EMBL" id="GCB29276.1"/>
    </source>
</evidence>
<dbReference type="InterPro" id="IPR050807">
    <property type="entry name" value="TransReg_Diox_bact_type"/>
</dbReference>
<dbReference type="PROSITE" id="PS50943">
    <property type="entry name" value="HTH_CROC1"/>
    <property type="match status" value="1"/>
</dbReference>
<accession>A0A401LCH9</accession>
<name>A0A401LCH9_9FIRM</name>
<dbReference type="Proteomes" id="UP000287361">
    <property type="component" value="Unassembled WGS sequence"/>
</dbReference>
<dbReference type="InterPro" id="IPR013096">
    <property type="entry name" value="Cupin_2"/>
</dbReference>
<reference evidence="3 4" key="1">
    <citation type="submission" date="2018-10" db="EMBL/GenBank/DDBJ databases">
        <title>Draft Genome Sequence of Anaerotignum sp. KCTC 15736.</title>
        <authorList>
            <person name="Choi S.H."/>
            <person name="Kim J.S."/>
            <person name="Kang S.W."/>
            <person name="Lee J.S."/>
            <person name="Park S.H."/>
        </authorList>
    </citation>
    <scope>NUCLEOTIDE SEQUENCE [LARGE SCALE GENOMIC DNA]</scope>
    <source>
        <strain evidence="3 4">KCTC 15736</strain>
    </source>
</reference>
<dbReference type="AlphaFoldDB" id="A0A401LCH9"/>
<dbReference type="PANTHER" id="PTHR46797">
    <property type="entry name" value="HTH-TYPE TRANSCRIPTIONAL REGULATOR"/>
    <property type="match status" value="1"/>
</dbReference>
<keyword evidence="4" id="KW-1185">Reference proteome</keyword>
<feature type="domain" description="HTH cro/C1-type" evidence="2">
    <location>
        <begin position="7"/>
        <end position="61"/>
    </location>
</feature>
<dbReference type="SMART" id="SM00530">
    <property type="entry name" value="HTH_XRE"/>
    <property type="match status" value="1"/>
</dbReference>
<evidence type="ECO:0000256" key="1">
    <source>
        <dbReference type="ARBA" id="ARBA00023125"/>
    </source>
</evidence>
<evidence type="ECO:0000259" key="2">
    <source>
        <dbReference type="PROSITE" id="PS50943"/>
    </source>
</evidence>